<dbReference type="Proteomes" id="UP000326396">
    <property type="component" value="Unassembled WGS sequence"/>
</dbReference>
<organism evidence="1 2">
    <name type="scientific">Mikania micrantha</name>
    <name type="common">bitter vine</name>
    <dbReference type="NCBI Taxonomy" id="192012"/>
    <lineage>
        <taxon>Eukaryota</taxon>
        <taxon>Viridiplantae</taxon>
        <taxon>Streptophyta</taxon>
        <taxon>Embryophyta</taxon>
        <taxon>Tracheophyta</taxon>
        <taxon>Spermatophyta</taxon>
        <taxon>Magnoliopsida</taxon>
        <taxon>eudicotyledons</taxon>
        <taxon>Gunneridae</taxon>
        <taxon>Pentapetalae</taxon>
        <taxon>asterids</taxon>
        <taxon>campanulids</taxon>
        <taxon>Asterales</taxon>
        <taxon>Asteraceae</taxon>
        <taxon>Asteroideae</taxon>
        <taxon>Heliantheae alliance</taxon>
        <taxon>Eupatorieae</taxon>
        <taxon>Mikania</taxon>
    </lineage>
</organism>
<evidence type="ECO:0000313" key="1">
    <source>
        <dbReference type="EMBL" id="KAC9145049.1"/>
    </source>
</evidence>
<gene>
    <name evidence="1" type="ORF">E3N88_46299</name>
</gene>
<dbReference type="EMBL" id="SZYD01002783">
    <property type="protein sequence ID" value="KAC9145049.1"/>
    <property type="molecule type" value="Genomic_DNA"/>
</dbReference>
<name>A0A5N6L6Q9_9ASTR</name>
<dbReference type="AlphaFoldDB" id="A0A5N6L6Q9"/>
<dbReference type="OrthoDB" id="1824005at2759"/>
<accession>A0A5N6L6Q9</accession>
<protein>
    <submittedName>
        <fullName evidence="1">Uncharacterized protein</fullName>
    </submittedName>
</protein>
<sequence>MSSVLDNPVVILNINDEDLPAETIVQRFLVRTIELVCHLWTSCFPRGTSAEEGLVPSGSVPDNPDVILDVNGEEMPGETNYTSFVTDVDRFLVRTLELVCRLWTHYFPQGTLGEESMIIPGSALNFVIVGLFSFIAIKSQGEARFPFHSNPQAVKVAITCLIVYGLISEAENVISAARPGPNSVYVFFIARLGRKLCLLVLVCAMASLFIL</sequence>
<proteinExistence type="predicted"/>
<comment type="caution">
    <text evidence="1">The sequence shown here is derived from an EMBL/GenBank/DDBJ whole genome shotgun (WGS) entry which is preliminary data.</text>
</comment>
<evidence type="ECO:0000313" key="2">
    <source>
        <dbReference type="Proteomes" id="UP000326396"/>
    </source>
</evidence>
<reference evidence="1 2" key="1">
    <citation type="submission" date="2019-05" db="EMBL/GenBank/DDBJ databases">
        <title>Mikania micrantha, genome provides insights into the molecular mechanism of rapid growth.</title>
        <authorList>
            <person name="Liu B."/>
        </authorList>
    </citation>
    <scope>NUCLEOTIDE SEQUENCE [LARGE SCALE GENOMIC DNA]</scope>
    <source>
        <strain evidence="1">NLD-2019</strain>
        <tissue evidence="1">Leaf</tissue>
    </source>
</reference>
<keyword evidence="2" id="KW-1185">Reference proteome</keyword>